<keyword evidence="2" id="KW-1185">Reference proteome</keyword>
<accession>A0A840YJZ5</accession>
<sequence length="116" mass="12459">MRHALLLPLLALSACAIGPSIDERLSAFVGRSELELVSTLGAPSRSYDTGGQRFLSYEEQRTVAVPGGFVGGPWGYRRGLYGGFSTTAYAPVQCDVTFGLREGRVVSYTYRGEGCS</sequence>
<dbReference type="AlphaFoldDB" id="A0A840YJZ5"/>
<dbReference type="EMBL" id="JACIJD010000011">
    <property type="protein sequence ID" value="MBB5694623.1"/>
    <property type="molecule type" value="Genomic_DNA"/>
</dbReference>
<gene>
    <name evidence="1" type="ORF">FHS87_002675</name>
</gene>
<comment type="caution">
    <text evidence="1">The sequence shown here is derived from an EMBL/GenBank/DDBJ whole genome shotgun (WGS) entry which is preliminary data.</text>
</comment>
<dbReference type="Proteomes" id="UP000580654">
    <property type="component" value="Unassembled WGS sequence"/>
</dbReference>
<evidence type="ECO:0000313" key="1">
    <source>
        <dbReference type="EMBL" id="MBB5694623.1"/>
    </source>
</evidence>
<name>A0A840YJZ5_9PROT</name>
<evidence type="ECO:0000313" key="2">
    <source>
        <dbReference type="Proteomes" id="UP000580654"/>
    </source>
</evidence>
<dbReference type="RefSeq" id="WP_184518996.1">
    <property type="nucleotide sequence ID" value="NZ_JACIJD010000011.1"/>
</dbReference>
<protein>
    <recommendedName>
        <fullName evidence="3">Lipoprotein</fullName>
    </recommendedName>
</protein>
<proteinExistence type="predicted"/>
<evidence type="ECO:0008006" key="3">
    <source>
        <dbReference type="Google" id="ProtNLM"/>
    </source>
</evidence>
<organism evidence="1 2">
    <name type="scientific">Muricoccus pecuniae</name>
    <dbReference type="NCBI Taxonomy" id="693023"/>
    <lineage>
        <taxon>Bacteria</taxon>
        <taxon>Pseudomonadati</taxon>
        <taxon>Pseudomonadota</taxon>
        <taxon>Alphaproteobacteria</taxon>
        <taxon>Acetobacterales</taxon>
        <taxon>Roseomonadaceae</taxon>
        <taxon>Muricoccus</taxon>
    </lineage>
</organism>
<reference evidence="1 2" key="1">
    <citation type="submission" date="2020-08" db="EMBL/GenBank/DDBJ databases">
        <title>Genomic Encyclopedia of Type Strains, Phase IV (KMG-IV): sequencing the most valuable type-strain genomes for metagenomic binning, comparative biology and taxonomic classification.</title>
        <authorList>
            <person name="Goeker M."/>
        </authorList>
    </citation>
    <scope>NUCLEOTIDE SEQUENCE [LARGE SCALE GENOMIC DNA]</scope>
    <source>
        <strain evidence="1 2">DSM 25622</strain>
    </source>
</reference>
<dbReference type="PROSITE" id="PS51257">
    <property type="entry name" value="PROKAR_LIPOPROTEIN"/>
    <property type="match status" value="1"/>
</dbReference>